<proteinExistence type="predicted"/>
<reference evidence="2" key="1">
    <citation type="submission" date="2020-05" db="EMBL/GenBank/DDBJ databases">
        <authorList>
            <person name="Chiriac C."/>
            <person name="Salcher M."/>
            <person name="Ghai R."/>
            <person name="Kavagutti S V."/>
        </authorList>
    </citation>
    <scope>NUCLEOTIDE SEQUENCE</scope>
</reference>
<name>A0A6J7WWI0_9CAUD</name>
<organism evidence="2">
    <name type="scientific">uncultured Caudovirales phage</name>
    <dbReference type="NCBI Taxonomy" id="2100421"/>
    <lineage>
        <taxon>Viruses</taxon>
        <taxon>Duplodnaviria</taxon>
        <taxon>Heunggongvirae</taxon>
        <taxon>Uroviricota</taxon>
        <taxon>Caudoviricetes</taxon>
        <taxon>Peduoviridae</taxon>
        <taxon>Maltschvirus</taxon>
        <taxon>Maltschvirus maltsch</taxon>
    </lineage>
</organism>
<sequence length="90" mass="10541">MPHQEPSNPRLWQMIIVQARARFAKYPSPGASHWVHDQYIKHGGQFVDVSSRTRQEKMAKMHFEAKKREMLAKRGKKEDDKKKPTKKGAK</sequence>
<feature type="region of interest" description="Disordered" evidence="1">
    <location>
        <begin position="69"/>
        <end position="90"/>
    </location>
</feature>
<protein>
    <submittedName>
        <fullName evidence="2">Uncharacterized protein</fullName>
    </submittedName>
</protein>
<dbReference type="EMBL" id="LR798267">
    <property type="protein sequence ID" value="CAB5219473.1"/>
    <property type="molecule type" value="Genomic_DNA"/>
</dbReference>
<evidence type="ECO:0000313" key="2">
    <source>
        <dbReference type="EMBL" id="CAB5219473.1"/>
    </source>
</evidence>
<accession>A0A6J7WWI0</accession>
<evidence type="ECO:0000256" key="1">
    <source>
        <dbReference type="SAM" id="MobiDB-lite"/>
    </source>
</evidence>
<feature type="compositionally biased region" description="Basic and acidic residues" evidence="1">
    <location>
        <begin position="69"/>
        <end position="82"/>
    </location>
</feature>
<gene>
    <name evidence="2" type="ORF">UFOVP221_79</name>
</gene>